<keyword evidence="7" id="KW-0915">Sodium</keyword>
<evidence type="ECO:0000256" key="6">
    <source>
        <dbReference type="ARBA" id="ARBA00022989"/>
    </source>
</evidence>
<feature type="transmembrane region" description="Helical" evidence="12">
    <location>
        <begin position="84"/>
        <end position="108"/>
    </location>
</feature>
<dbReference type="PANTHER" id="PTHR42985:SF21">
    <property type="entry name" value="SODIUM-DEPENDENT MULTIVITAMIN TRANSPORTER-LIKE PROTEIN"/>
    <property type="match status" value="1"/>
</dbReference>
<comment type="similarity">
    <text evidence="2 11">Belongs to the sodium:solute symporter (SSF) (TC 2.A.21) family.</text>
</comment>
<evidence type="ECO:0000256" key="5">
    <source>
        <dbReference type="ARBA" id="ARBA00022692"/>
    </source>
</evidence>
<dbReference type="NCBIfam" id="TIGR00813">
    <property type="entry name" value="sss"/>
    <property type="match status" value="1"/>
</dbReference>
<dbReference type="AlphaFoldDB" id="A0A1B6LLK4"/>
<feature type="transmembrane region" description="Helical" evidence="12">
    <location>
        <begin position="54"/>
        <end position="72"/>
    </location>
</feature>
<dbReference type="PANTHER" id="PTHR42985">
    <property type="entry name" value="SODIUM-COUPLED MONOCARBOXYLATE TRANSPORTER"/>
    <property type="match status" value="1"/>
</dbReference>
<dbReference type="GO" id="GO:0005886">
    <property type="term" value="C:plasma membrane"/>
    <property type="evidence" value="ECO:0007669"/>
    <property type="project" value="UniProtKB-SubCell"/>
</dbReference>
<dbReference type="InterPro" id="IPR051163">
    <property type="entry name" value="Sodium:Solute_Symporter_SSF"/>
</dbReference>
<dbReference type="InterPro" id="IPR038377">
    <property type="entry name" value="Na/Glc_symporter_sf"/>
</dbReference>
<dbReference type="InterPro" id="IPR001734">
    <property type="entry name" value="Na/solute_symporter"/>
</dbReference>
<keyword evidence="3" id="KW-0813">Transport</keyword>
<evidence type="ECO:0000313" key="13">
    <source>
        <dbReference type="EMBL" id="JAT24620.1"/>
    </source>
</evidence>
<dbReference type="GO" id="GO:0015293">
    <property type="term" value="F:symporter activity"/>
    <property type="evidence" value="ECO:0007669"/>
    <property type="project" value="TreeGrafter"/>
</dbReference>
<accession>A0A1B6LLK4</accession>
<feature type="transmembrane region" description="Helical" evidence="12">
    <location>
        <begin position="280"/>
        <end position="303"/>
    </location>
</feature>
<feature type="transmembrane region" description="Helical" evidence="12">
    <location>
        <begin position="443"/>
        <end position="460"/>
    </location>
</feature>
<dbReference type="Gene3D" id="1.20.1730.10">
    <property type="entry name" value="Sodium/glucose cotransporter"/>
    <property type="match status" value="1"/>
</dbReference>
<reference evidence="13" key="1">
    <citation type="submission" date="2015-11" db="EMBL/GenBank/DDBJ databases">
        <title>De novo transcriptome assembly of four potential Pierce s Disease insect vectors from Arizona vineyards.</title>
        <authorList>
            <person name="Tassone E.E."/>
        </authorList>
    </citation>
    <scope>NUCLEOTIDE SEQUENCE</scope>
</reference>
<feature type="transmembrane region" description="Helical" evidence="12">
    <location>
        <begin position="16"/>
        <end position="33"/>
    </location>
</feature>
<dbReference type="EMBL" id="GEBQ01015357">
    <property type="protein sequence ID" value="JAT24620.1"/>
    <property type="molecule type" value="Transcribed_RNA"/>
</dbReference>
<evidence type="ECO:0000256" key="4">
    <source>
        <dbReference type="ARBA" id="ARBA00022475"/>
    </source>
</evidence>
<feature type="transmembrane region" description="Helical" evidence="12">
    <location>
        <begin position="332"/>
        <end position="350"/>
    </location>
</feature>
<keyword evidence="10" id="KW-0739">Sodium transport</keyword>
<evidence type="ECO:0000256" key="10">
    <source>
        <dbReference type="ARBA" id="ARBA00023201"/>
    </source>
</evidence>
<sequence length="608" mass="66582">MESVEEEPAMFGPEEFFVVALMLLVSLAIGVYFTFWSRQDSYSEYMLGGRKMGVFPIAMSLVASNISGIALVGNPAEVYSYGTLYSVALIADLVIPVVNVKMFLPVFYNLQLNSLYEYLVLRFSHGTRVLGSLIFTLSQIVYLPAIIYVPSLVFNQVSGVSVLLAASLICAVCIFYTTFGGLKAVLWTDAIQNLFSLGAVLFVVYLGVDRLGGVRNIFAINEQGGRLEFFNMDPSPFVRNSFWTFSIGNFGNWLVYLAINAGSTQRCFAMPSLAKAKRAMWWTAVGVSFVHVVTISMGMILYARYHGCDPVATGEIKKTGQMLPLFVTEITSNYPGLAGLFVSGVLSAALSSMSSSINTMAGTLYEDIVEFVYRGKKPSEAKQSFIMKVMTLLLGLLCVLLVLLVEKTESIFQLGMSLSGITNGALLTIFIMGLFIPRANSTGAMAGALISLGVMTWLIGKTQYFFATGMIKYPGKHTSVDLCPFNYTGDFEATSRLETYRGYSTPVVTDPSVPLVYQLSYMHYTLLGTLVGLGVGVLVSLATAPPPLSARDRQLFSPLVHHLLPRTRVKSNSVRFAEEEFKLVYIAGEVEASEEKEVPPKEDIGKPE</sequence>
<comment type="subcellular location">
    <subcellularLocation>
        <location evidence="1">Cell membrane</location>
        <topology evidence="1">Multi-pass membrane protein</topology>
    </subcellularLocation>
</comment>
<keyword evidence="4" id="KW-1003">Cell membrane</keyword>
<keyword evidence="6 12" id="KW-1133">Transmembrane helix</keyword>
<evidence type="ECO:0000256" key="7">
    <source>
        <dbReference type="ARBA" id="ARBA00023053"/>
    </source>
</evidence>
<evidence type="ECO:0000256" key="2">
    <source>
        <dbReference type="ARBA" id="ARBA00006434"/>
    </source>
</evidence>
<feature type="transmembrane region" description="Helical" evidence="12">
    <location>
        <begin position="521"/>
        <end position="544"/>
    </location>
</feature>
<dbReference type="CDD" id="cd11492">
    <property type="entry name" value="SLC5sbd_NIS-SMVT"/>
    <property type="match status" value="1"/>
</dbReference>
<feature type="transmembrane region" description="Helical" evidence="12">
    <location>
        <begin position="191"/>
        <end position="208"/>
    </location>
</feature>
<evidence type="ECO:0000256" key="3">
    <source>
        <dbReference type="ARBA" id="ARBA00022448"/>
    </source>
</evidence>
<dbReference type="GO" id="GO:0006814">
    <property type="term" value="P:sodium ion transport"/>
    <property type="evidence" value="ECO:0007669"/>
    <property type="project" value="UniProtKB-KW"/>
</dbReference>
<name>A0A1B6LLK4_9HEMI</name>
<feature type="transmembrane region" description="Helical" evidence="12">
    <location>
        <begin position="160"/>
        <end position="179"/>
    </location>
</feature>
<evidence type="ECO:0000256" key="8">
    <source>
        <dbReference type="ARBA" id="ARBA00023065"/>
    </source>
</evidence>
<keyword evidence="9 12" id="KW-0472">Membrane</keyword>
<organism evidence="13">
    <name type="scientific">Graphocephala atropunctata</name>
    <dbReference type="NCBI Taxonomy" id="36148"/>
    <lineage>
        <taxon>Eukaryota</taxon>
        <taxon>Metazoa</taxon>
        <taxon>Ecdysozoa</taxon>
        <taxon>Arthropoda</taxon>
        <taxon>Hexapoda</taxon>
        <taxon>Insecta</taxon>
        <taxon>Pterygota</taxon>
        <taxon>Neoptera</taxon>
        <taxon>Paraneoptera</taxon>
        <taxon>Hemiptera</taxon>
        <taxon>Auchenorrhyncha</taxon>
        <taxon>Membracoidea</taxon>
        <taxon>Cicadellidae</taxon>
        <taxon>Cicadellinae</taxon>
        <taxon>Cicadellini</taxon>
        <taxon>Graphocephala</taxon>
    </lineage>
</organism>
<evidence type="ECO:0000256" key="1">
    <source>
        <dbReference type="ARBA" id="ARBA00004651"/>
    </source>
</evidence>
<feature type="transmembrane region" description="Helical" evidence="12">
    <location>
        <begin position="129"/>
        <end position="148"/>
    </location>
</feature>
<gene>
    <name evidence="13" type="ORF">g.5806</name>
</gene>
<evidence type="ECO:0000256" key="12">
    <source>
        <dbReference type="SAM" id="Phobius"/>
    </source>
</evidence>
<keyword evidence="8" id="KW-0406">Ion transport</keyword>
<feature type="transmembrane region" description="Helical" evidence="12">
    <location>
        <begin position="411"/>
        <end position="436"/>
    </location>
</feature>
<dbReference type="PROSITE" id="PS50283">
    <property type="entry name" value="NA_SOLUT_SYMP_3"/>
    <property type="match status" value="1"/>
</dbReference>
<dbReference type="Pfam" id="PF00474">
    <property type="entry name" value="SSF"/>
    <property type="match status" value="1"/>
</dbReference>
<protein>
    <recommendedName>
        <fullName evidence="14">Sodium/solute symporter</fullName>
    </recommendedName>
</protein>
<evidence type="ECO:0000256" key="9">
    <source>
        <dbReference type="ARBA" id="ARBA00023136"/>
    </source>
</evidence>
<keyword evidence="5 12" id="KW-0812">Transmembrane</keyword>
<evidence type="ECO:0000256" key="11">
    <source>
        <dbReference type="RuleBase" id="RU362091"/>
    </source>
</evidence>
<evidence type="ECO:0008006" key="14">
    <source>
        <dbReference type="Google" id="ProtNLM"/>
    </source>
</evidence>
<feature type="transmembrane region" description="Helical" evidence="12">
    <location>
        <begin position="241"/>
        <end position="259"/>
    </location>
</feature>
<proteinExistence type="inferred from homology"/>
<feature type="transmembrane region" description="Helical" evidence="12">
    <location>
        <begin position="385"/>
        <end position="405"/>
    </location>
</feature>